<organism evidence="2 3">
    <name type="scientific">Cardiocondyla obscurior</name>
    <dbReference type="NCBI Taxonomy" id="286306"/>
    <lineage>
        <taxon>Eukaryota</taxon>
        <taxon>Metazoa</taxon>
        <taxon>Ecdysozoa</taxon>
        <taxon>Arthropoda</taxon>
        <taxon>Hexapoda</taxon>
        <taxon>Insecta</taxon>
        <taxon>Pterygota</taxon>
        <taxon>Neoptera</taxon>
        <taxon>Endopterygota</taxon>
        <taxon>Hymenoptera</taxon>
        <taxon>Apocrita</taxon>
        <taxon>Aculeata</taxon>
        <taxon>Formicoidea</taxon>
        <taxon>Formicidae</taxon>
        <taxon>Myrmicinae</taxon>
        <taxon>Cardiocondyla</taxon>
    </lineage>
</organism>
<accession>A0AAW2ELL7</accession>
<keyword evidence="1" id="KW-0472">Membrane</keyword>
<reference evidence="2 3" key="1">
    <citation type="submission" date="2023-03" db="EMBL/GenBank/DDBJ databases">
        <title>High recombination rates correlate with genetic variation in Cardiocondyla obscurior ants.</title>
        <authorList>
            <person name="Errbii M."/>
        </authorList>
    </citation>
    <scope>NUCLEOTIDE SEQUENCE [LARGE SCALE GENOMIC DNA]</scope>
    <source>
        <strain evidence="2">Alpha-2009</strain>
        <tissue evidence="2">Whole body</tissue>
    </source>
</reference>
<dbReference type="EMBL" id="JADYXP020000021">
    <property type="protein sequence ID" value="KAL0103673.1"/>
    <property type="molecule type" value="Genomic_DNA"/>
</dbReference>
<evidence type="ECO:0000256" key="1">
    <source>
        <dbReference type="SAM" id="Phobius"/>
    </source>
</evidence>
<name>A0AAW2ELL7_9HYME</name>
<keyword evidence="1" id="KW-1133">Transmembrane helix</keyword>
<gene>
    <name evidence="2" type="ORF">PUN28_017737</name>
</gene>
<dbReference type="Proteomes" id="UP001430953">
    <property type="component" value="Unassembled WGS sequence"/>
</dbReference>
<dbReference type="AlphaFoldDB" id="A0AAW2ELL7"/>
<comment type="caution">
    <text evidence="2">The sequence shown here is derived from an EMBL/GenBank/DDBJ whole genome shotgun (WGS) entry which is preliminary data.</text>
</comment>
<keyword evidence="1" id="KW-0812">Transmembrane</keyword>
<keyword evidence="3" id="KW-1185">Reference proteome</keyword>
<sequence>MKEKKKKKEKASGEDRLLASTFFTRKKYHRSLIVIQIEIELIIEIIARRGGFALRRKKHLCAASKRVEISERGSESRRDVEVGTEEQSSEELSHFHKIIHRYIAALQMFYREPSRPDSSKPVRFANQTCARDSKGGSKFLFPYLLFFFFFPFLSLSVSLSFLETSSRT</sequence>
<feature type="transmembrane region" description="Helical" evidence="1">
    <location>
        <begin position="140"/>
        <end position="162"/>
    </location>
</feature>
<evidence type="ECO:0000313" key="2">
    <source>
        <dbReference type="EMBL" id="KAL0103673.1"/>
    </source>
</evidence>
<protein>
    <submittedName>
        <fullName evidence="2">Uncharacterized protein</fullName>
    </submittedName>
</protein>
<proteinExistence type="predicted"/>
<evidence type="ECO:0000313" key="3">
    <source>
        <dbReference type="Proteomes" id="UP001430953"/>
    </source>
</evidence>